<dbReference type="PANTHER" id="PTHR12215:SF10">
    <property type="entry name" value="L-AMINOADIPATE-SEMIALDEHYDE DEHYDROGENASE-PHOSPHOPANTETHEINYL TRANSFERASE"/>
    <property type="match status" value="1"/>
</dbReference>
<keyword evidence="6" id="KW-1185">Reference proteome</keyword>
<evidence type="ECO:0000256" key="3">
    <source>
        <dbReference type="SAM" id="MobiDB-lite"/>
    </source>
</evidence>
<gene>
    <name evidence="5" type="ORF">SAMN05216276_11542</name>
</gene>
<dbReference type="AlphaFoldDB" id="A0A239PDQ0"/>
<protein>
    <submittedName>
        <fullName evidence="5">4'-phosphopantetheinyl transferase</fullName>
    </submittedName>
</protein>
<keyword evidence="2 5" id="KW-0808">Transferase</keyword>
<name>A0A239PDQ0_9ACTN</name>
<comment type="similarity">
    <text evidence="1">Belongs to the P-Pant transferase superfamily. Gsp/Sfp/HetI/AcpT family.</text>
</comment>
<dbReference type="GO" id="GO:0005829">
    <property type="term" value="C:cytosol"/>
    <property type="evidence" value="ECO:0007669"/>
    <property type="project" value="TreeGrafter"/>
</dbReference>
<dbReference type="GO" id="GO:0000287">
    <property type="term" value="F:magnesium ion binding"/>
    <property type="evidence" value="ECO:0007669"/>
    <property type="project" value="InterPro"/>
</dbReference>
<accession>A0A239PDQ0</accession>
<evidence type="ECO:0000256" key="1">
    <source>
        <dbReference type="ARBA" id="ARBA00010990"/>
    </source>
</evidence>
<organism evidence="5 6">
    <name type="scientific">Streptosporangium subroseum</name>
    <dbReference type="NCBI Taxonomy" id="106412"/>
    <lineage>
        <taxon>Bacteria</taxon>
        <taxon>Bacillati</taxon>
        <taxon>Actinomycetota</taxon>
        <taxon>Actinomycetes</taxon>
        <taxon>Streptosporangiales</taxon>
        <taxon>Streptosporangiaceae</taxon>
        <taxon>Streptosporangium</taxon>
    </lineage>
</organism>
<evidence type="ECO:0000313" key="5">
    <source>
        <dbReference type="EMBL" id="SNT65045.1"/>
    </source>
</evidence>
<reference evidence="5 6" key="1">
    <citation type="submission" date="2017-06" db="EMBL/GenBank/DDBJ databases">
        <authorList>
            <person name="Kim H.J."/>
            <person name="Triplett B.A."/>
        </authorList>
    </citation>
    <scope>NUCLEOTIDE SEQUENCE [LARGE SCALE GENOMIC DNA]</scope>
    <source>
        <strain evidence="5 6">CGMCC 4.2132</strain>
    </source>
</reference>
<dbReference type="InterPro" id="IPR037143">
    <property type="entry name" value="4-PPantetheinyl_Trfase_dom_sf"/>
</dbReference>
<dbReference type="Pfam" id="PF01648">
    <property type="entry name" value="ACPS"/>
    <property type="match status" value="1"/>
</dbReference>
<dbReference type="InterPro" id="IPR050559">
    <property type="entry name" value="P-Pant_transferase_sf"/>
</dbReference>
<dbReference type="SUPFAM" id="SSF56214">
    <property type="entry name" value="4'-phosphopantetheinyl transferase"/>
    <property type="match status" value="2"/>
</dbReference>
<evidence type="ECO:0000313" key="6">
    <source>
        <dbReference type="Proteomes" id="UP000198282"/>
    </source>
</evidence>
<evidence type="ECO:0000259" key="4">
    <source>
        <dbReference type="Pfam" id="PF01648"/>
    </source>
</evidence>
<dbReference type="Gene3D" id="3.90.470.20">
    <property type="entry name" value="4'-phosphopantetheinyl transferase domain"/>
    <property type="match status" value="1"/>
</dbReference>
<dbReference type="InterPro" id="IPR008278">
    <property type="entry name" value="4-PPantetheinyl_Trfase_dom"/>
</dbReference>
<feature type="region of interest" description="Disordered" evidence="3">
    <location>
        <begin position="1"/>
        <end position="25"/>
    </location>
</feature>
<sequence length="295" mass="30984">MSLRSVPMSTAGPRHPPGPPGLSIPADPAAHAWRVPPDPGVVHVWRIPLDVSPVERLLPLLDGRERRRADGFVLEQARRRYVAAHGAVRLILGELLSTPPRGLRWSIGAYGKPELVGHPGLETNLSHSGELALLAVAGGRAVGVDVEVIRPAFDATAFAARFFPPDESALVREALVREGGYARVGAPTGGVAVAASDPASVFARLWTRKEACVKAAGGRLSQGLRLPVAGSGPACDGAEGPAGRELTTPWLVSDPREGLPGHWLVGDVEVPRGFAASVAVAGARSYEIVAHDHRL</sequence>
<feature type="domain" description="4'-phosphopantetheinyl transferase" evidence="4">
    <location>
        <begin position="141"/>
        <end position="224"/>
    </location>
</feature>
<dbReference type="Proteomes" id="UP000198282">
    <property type="component" value="Unassembled WGS sequence"/>
</dbReference>
<proteinExistence type="inferred from homology"/>
<dbReference type="PANTHER" id="PTHR12215">
    <property type="entry name" value="PHOSPHOPANTETHEINE TRANSFERASE"/>
    <property type="match status" value="1"/>
</dbReference>
<dbReference type="EMBL" id="FZOD01000154">
    <property type="protein sequence ID" value="SNT65045.1"/>
    <property type="molecule type" value="Genomic_DNA"/>
</dbReference>
<evidence type="ECO:0000256" key="2">
    <source>
        <dbReference type="ARBA" id="ARBA00022679"/>
    </source>
</evidence>
<dbReference type="GO" id="GO:0019878">
    <property type="term" value="P:lysine biosynthetic process via aminoadipic acid"/>
    <property type="evidence" value="ECO:0007669"/>
    <property type="project" value="TreeGrafter"/>
</dbReference>
<dbReference type="GO" id="GO:0008897">
    <property type="term" value="F:holo-[acyl-carrier-protein] synthase activity"/>
    <property type="evidence" value="ECO:0007669"/>
    <property type="project" value="InterPro"/>
</dbReference>